<reference evidence="2" key="1">
    <citation type="submission" date="2023-07" db="EMBL/GenBank/DDBJ databases">
        <title>A chromosome-level genome assembly of Lolium multiflorum.</title>
        <authorList>
            <person name="Chen Y."/>
            <person name="Copetti D."/>
            <person name="Kolliker R."/>
            <person name="Studer B."/>
        </authorList>
    </citation>
    <scope>NUCLEOTIDE SEQUENCE</scope>
    <source>
        <strain evidence="2">02402/16</strain>
        <tissue evidence="2">Leaf</tissue>
    </source>
</reference>
<name>A0AAD8TDN0_LOLMU</name>
<feature type="compositionally biased region" description="Basic and acidic residues" evidence="1">
    <location>
        <begin position="104"/>
        <end position="114"/>
    </location>
</feature>
<protein>
    <submittedName>
        <fullName evidence="2">Uncharacterized protein</fullName>
    </submittedName>
</protein>
<dbReference type="EMBL" id="JAUUTY010000002">
    <property type="protein sequence ID" value="KAK1679751.1"/>
    <property type="molecule type" value="Genomic_DNA"/>
</dbReference>
<sequence>MAEEIAALERTGTWDLVSPLLVFVPSREKYIQDLLARAALRDERTVDTPMELNVKLRPTDGDPLPDPTRPVFQEEIDTSEARGSIRIERASGNGGSDGPLLDEEERKDPPPLPA</sequence>
<feature type="region of interest" description="Disordered" evidence="1">
    <location>
        <begin position="48"/>
        <end position="114"/>
    </location>
</feature>
<keyword evidence="3" id="KW-1185">Reference proteome</keyword>
<comment type="caution">
    <text evidence="2">The sequence shown here is derived from an EMBL/GenBank/DDBJ whole genome shotgun (WGS) entry which is preliminary data.</text>
</comment>
<feature type="compositionally biased region" description="Basic and acidic residues" evidence="1">
    <location>
        <begin position="79"/>
        <end position="89"/>
    </location>
</feature>
<proteinExistence type="predicted"/>
<organism evidence="2 3">
    <name type="scientific">Lolium multiflorum</name>
    <name type="common">Italian ryegrass</name>
    <name type="synonym">Lolium perenne subsp. multiflorum</name>
    <dbReference type="NCBI Taxonomy" id="4521"/>
    <lineage>
        <taxon>Eukaryota</taxon>
        <taxon>Viridiplantae</taxon>
        <taxon>Streptophyta</taxon>
        <taxon>Embryophyta</taxon>
        <taxon>Tracheophyta</taxon>
        <taxon>Spermatophyta</taxon>
        <taxon>Magnoliopsida</taxon>
        <taxon>Liliopsida</taxon>
        <taxon>Poales</taxon>
        <taxon>Poaceae</taxon>
        <taxon>BOP clade</taxon>
        <taxon>Pooideae</taxon>
        <taxon>Poodae</taxon>
        <taxon>Poeae</taxon>
        <taxon>Poeae Chloroplast Group 2 (Poeae type)</taxon>
        <taxon>Loliodinae</taxon>
        <taxon>Loliinae</taxon>
        <taxon>Lolium</taxon>
    </lineage>
</organism>
<accession>A0AAD8TDN0</accession>
<evidence type="ECO:0000313" key="2">
    <source>
        <dbReference type="EMBL" id="KAK1679751.1"/>
    </source>
</evidence>
<dbReference type="AlphaFoldDB" id="A0AAD8TDN0"/>
<gene>
    <name evidence="2" type="ORF">QYE76_040599</name>
</gene>
<dbReference type="Proteomes" id="UP001231189">
    <property type="component" value="Unassembled WGS sequence"/>
</dbReference>
<evidence type="ECO:0000313" key="3">
    <source>
        <dbReference type="Proteomes" id="UP001231189"/>
    </source>
</evidence>
<evidence type="ECO:0000256" key="1">
    <source>
        <dbReference type="SAM" id="MobiDB-lite"/>
    </source>
</evidence>